<evidence type="ECO:0000256" key="5">
    <source>
        <dbReference type="ARBA" id="ARBA00022801"/>
    </source>
</evidence>
<dbReference type="GO" id="GO:0004386">
    <property type="term" value="F:helicase activity"/>
    <property type="evidence" value="ECO:0007669"/>
    <property type="project" value="UniProtKB-KW"/>
</dbReference>
<evidence type="ECO:0000256" key="4">
    <source>
        <dbReference type="ARBA" id="ARBA00022741"/>
    </source>
</evidence>
<gene>
    <name evidence="11" type="ORF">AWB66_03949</name>
</gene>
<dbReference type="SUPFAM" id="SSF109604">
    <property type="entry name" value="HD-domain/PDEase-like"/>
    <property type="match status" value="1"/>
</dbReference>
<dbReference type="GO" id="GO:0046872">
    <property type="term" value="F:metal ion binding"/>
    <property type="evidence" value="ECO:0007669"/>
    <property type="project" value="UniProtKB-KW"/>
</dbReference>
<sequence>MSNSSRFYAHSTDTTDRSDWQPLADHLNAVALLAGGFARPFGAEALAHVAGLLHDLGKYSAEFQRRLEGGARVDHSTWGAKLACERYGRLGRLIAYAIAGHHAGLANGREAGERTALDERLKARLPDLSPAFERELTLPASAAEVMPSELRKDKTRQQFQLSLLTRMIFSCVVDGDYLDTERFYGDPDTLRARDAPKPSLIELRARLDEYLSRFKIEKPIDATRADILSHARSRAENAPGMFSLTVPTGGGKTLTSLAFALDHAIAHGLDRIIFVIPFTSIVEQNAAVFREAFGDLGEHAIVEHHSAFTEPKGMKHDSAAKLRIAMENWDARVVVTTSVQFFESLYAARPSRCRKLHNIANSVVILDEAQVLPLPLLRPCVTVLDELALNYRTSVVLCTATQPALNAPKFEGGFANVRELAPEPQRLFDALARVKLEIAGPLDDEQLAQRMRDRDRVLCIVNNKRHAQALFKSIEHEPGARHLSTLMHATHRTRVLDDVRKLLKEEKPCRLVSTSLIEAGVDVDFPHVLRAEAGLDSIAQAAGRCNRNGKRPRDESIVTVFWPANPDWKPPKELEAFADKAREVLRNHGDDPLSLAAIETYFNELYWQKGVEALDKRNLLGLIEDGGLDGFAFEHIERAFRMIDNADMPIIVADDEQSQKLVRDLRFATQCGGTARKLQPYIVQVRPQVHARLAASGAIQPIEQERFGTQFMQLITMNLYDERYGLRVDEDSGLTIEGLIR</sequence>
<dbReference type="InterPro" id="IPR006483">
    <property type="entry name" value="CRISPR-assoc_Cas3_HD"/>
</dbReference>
<dbReference type="PROSITE" id="PS51192">
    <property type="entry name" value="HELICASE_ATP_BIND_1"/>
    <property type="match status" value="1"/>
</dbReference>
<keyword evidence="3" id="KW-0479">Metal-binding</keyword>
<protein>
    <submittedName>
        <fullName evidence="11">Helicase Cas3</fullName>
    </submittedName>
</protein>
<evidence type="ECO:0000256" key="6">
    <source>
        <dbReference type="ARBA" id="ARBA00022806"/>
    </source>
</evidence>
<evidence type="ECO:0000256" key="3">
    <source>
        <dbReference type="ARBA" id="ARBA00022723"/>
    </source>
</evidence>
<dbReference type="GO" id="GO:0016787">
    <property type="term" value="F:hydrolase activity"/>
    <property type="evidence" value="ECO:0007669"/>
    <property type="project" value="UniProtKB-KW"/>
</dbReference>
<evidence type="ECO:0000256" key="8">
    <source>
        <dbReference type="ARBA" id="ARBA00023118"/>
    </source>
</evidence>
<dbReference type="PROSITE" id="PS51643">
    <property type="entry name" value="HD_CAS3"/>
    <property type="match status" value="1"/>
</dbReference>
<evidence type="ECO:0000313" key="12">
    <source>
        <dbReference type="Proteomes" id="UP000054717"/>
    </source>
</evidence>
<evidence type="ECO:0000259" key="10">
    <source>
        <dbReference type="PROSITE" id="PS51643"/>
    </source>
</evidence>
<dbReference type="GO" id="GO:0051607">
    <property type="term" value="P:defense response to virus"/>
    <property type="evidence" value="ECO:0007669"/>
    <property type="project" value="UniProtKB-KW"/>
</dbReference>
<proteinExistence type="inferred from homology"/>
<dbReference type="Pfam" id="PF22590">
    <property type="entry name" value="Cas3-like_C_2"/>
    <property type="match status" value="1"/>
</dbReference>
<reference evidence="11" key="1">
    <citation type="submission" date="2016-01" db="EMBL/GenBank/DDBJ databases">
        <authorList>
            <person name="Peeters Charlotte."/>
        </authorList>
    </citation>
    <scope>NUCLEOTIDE SEQUENCE</scope>
    <source>
        <strain evidence="11">LMG 22936</strain>
    </source>
</reference>
<dbReference type="RefSeq" id="WP_087631864.1">
    <property type="nucleotide sequence ID" value="NZ_FCNZ02000015.1"/>
</dbReference>
<feature type="domain" description="HD Cas3-type" evidence="10">
    <location>
        <begin position="16"/>
        <end position="178"/>
    </location>
</feature>
<organism evidence="11 12">
    <name type="scientific">Caballeronia telluris</name>
    <dbReference type="NCBI Taxonomy" id="326475"/>
    <lineage>
        <taxon>Bacteria</taxon>
        <taxon>Pseudomonadati</taxon>
        <taxon>Pseudomonadota</taxon>
        <taxon>Betaproteobacteria</taxon>
        <taxon>Burkholderiales</taxon>
        <taxon>Burkholderiaceae</taxon>
        <taxon>Caballeronia</taxon>
    </lineage>
</organism>
<dbReference type="CDD" id="cd17930">
    <property type="entry name" value="DEXHc_cas3"/>
    <property type="match status" value="1"/>
</dbReference>
<keyword evidence="4" id="KW-0547">Nucleotide-binding</keyword>
<evidence type="ECO:0000256" key="1">
    <source>
        <dbReference type="ARBA" id="ARBA00006847"/>
    </source>
</evidence>
<dbReference type="InterPro" id="IPR006674">
    <property type="entry name" value="HD_domain"/>
</dbReference>
<keyword evidence="6 11" id="KW-0347">Helicase</keyword>
<keyword evidence="12" id="KW-1185">Reference proteome</keyword>
<dbReference type="AlphaFoldDB" id="A0A158J9G2"/>
<evidence type="ECO:0000256" key="7">
    <source>
        <dbReference type="ARBA" id="ARBA00022840"/>
    </source>
</evidence>
<dbReference type="Proteomes" id="UP000054717">
    <property type="component" value="Unassembled WGS sequence"/>
</dbReference>
<keyword evidence="5" id="KW-0378">Hydrolase</keyword>
<dbReference type="SUPFAM" id="SSF52540">
    <property type="entry name" value="P-loop containing nucleoside triphosphate hydrolases"/>
    <property type="match status" value="1"/>
</dbReference>
<dbReference type="CDD" id="cd09641">
    <property type="entry name" value="Cas3''_I"/>
    <property type="match status" value="1"/>
</dbReference>
<dbReference type="GO" id="GO:0005524">
    <property type="term" value="F:ATP binding"/>
    <property type="evidence" value="ECO:0007669"/>
    <property type="project" value="UniProtKB-KW"/>
</dbReference>
<evidence type="ECO:0000259" key="9">
    <source>
        <dbReference type="PROSITE" id="PS51192"/>
    </source>
</evidence>
<keyword evidence="7" id="KW-0067">ATP-binding</keyword>
<evidence type="ECO:0000313" key="11">
    <source>
        <dbReference type="EMBL" id="SAL65011.1"/>
    </source>
</evidence>
<dbReference type="InterPro" id="IPR011545">
    <property type="entry name" value="DEAD/DEAH_box_helicase_dom"/>
</dbReference>
<dbReference type="Pfam" id="PF00270">
    <property type="entry name" value="DEAD"/>
    <property type="match status" value="1"/>
</dbReference>
<comment type="similarity">
    <text evidence="1">In the N-terminal section; belongs to the CRISPR-associated nuclease Cas3-HD family.</text>
</comment>
<dbReference type="NCBIfam" id="TIGR01596">
    <property type="entry name" value="cas3_HD"/>
    <property type="match status" value="1"/>
</dbReference>
<dbReference type="InterPro" id="IPR038257">
    <property type="entry name" value="CRISPR-assoc_Cas3_HD_sf"/>
</dbReference>
<dbReference type="InterPro" id="IPR054712">
    <property type="entry name" value="Cas3-like_dom"/>
</dbReference>
<evidence type="ECO:0000256" key="2">
    <source>
        <dbReference type="ARBA" id="ARBA00009046"/>
    </source>
</evidence>
<dbReference type="SMART" id="SM00487">
    <property type="entry name" value="DEXDc"/>
    <property type="match status" value="1"/>
</dbReference>
<name>A0A158J9G2_9BURK</name>
<comment type="caution">
    <text evidence="11">The sequence shown here is derived from an EMBL/GenBank/DDBJ whole genome shotgun (WGS) entry which is preliminary data.</text>
</comment>
<dbReference type="STRING" id="326475.AWB66_03949"/>
<dbReference type="Gene3D" id="3.40.50.300">
    <property type="entry name" value="P-loop containing nucleotide triphosphate hydrolases"/>
    <property type="match status" value="2"/>
</dbReference>
<feature type="domain" description="Helicase ATP-binding" evidence="9">
    <location>
        <begin position="233"/>
        <end position="420"/>
    </location>
</feature>
<dbReference type="EMBL" id="FCNZ02000015">
    <property type="protein sequence ID" value="SAL65011.1"/>
    <property type="molecule type" value="Genomic_DNA"/>
</dbReference>
<accession>A0A158J9G2</accession>
<dbReference type="InterPro" id="IPR027417">
    <property type="entry name" value="P-loop_NTPase"/>
</dbReference>
<comment type="similarity">
    <text evidence="2">In the central section; belongs to the CRISPR-associated helicase Cas3 family.</text>
</comment>
<dbReference type="GO" id="GO:0003676">
    <property type="term" value="F:nucleic acid binding"/>
    <property type="evidence" value="ECO:0007669"/>
    <property type="project" value="InterPro"/>
</dbReference>
<keyword evidence="8" id="KW-0051">Antiviral defense</keyword>
<dbReference type="Gene3D" id="1.10.3210.30">
    <property type="match status" value="1"/>
</dbReference>
<dbReference type="InterPro" id="IPR014001">
    <property type="entry name" value="Helicase_ATP-bd"/>
</dbReference>
<dbReference type="Pfam" id="PF01966">
    <property type="entry name" value="HD"/>
    <property type="match status" value="1"/>
</dbReference>